<evidence type="ECO:0000256" key="1">
    <source>
        <dbReference type="SAM" id="Phobius"/>
    </source>
</evidence>
<keyword evidence="1" id="KW-0812">Transmembrane</keyword>
<dbReference type="AlphaFoldDB" id="D4CZM6"/>
<accession>D4CZM6</accession>
<dbReference type="KEGG" id="tve:TRV_00268"/>
<feature type="transmembrane region" description="Helical" evidence="1">
    <location>
        <begin position="71"/>
        <end position="94"/>
    </location>
</feature>
<dbReference type="HOGENOM" id="CLU_2016881_0_0_1"/>
<dbReference type="RefSeq" id="XP_003025506.1">
    <property type="nucleotide sequence ID" value="XM_003025460.1"/>
</dbReference>
<sequence>MDDCFFSRFQAQGIRRRGRDKKRTKQQQLVSTNRGGLRWTSQPRIEAKCAGCKRGEGLLRAGNRDIETVHVTYQVVLLLFFFFFLLRLFIFLAIDVCSSSRRPQKPDIPPNLVGDGWRWRLDG</sequence>
<name>D4CZM6_TRIVH</name>
<keyword evidence="1" id="KW-1133">Transmembrane helix</keyword>
<dbReference type="EMBL" id="ACYE01000016">
    <property type="protein sequence ID" value="EFE44895.1"/>
    <property type="molecule type" value="Genomic_DNA"/>
</dbReference>
<evidence type="ECO:0000313" key="3">
    <source>
        <dbReference type="Proteomes" id="UP000008383"/>
    </source>
</evidence>
<protein>
    <submittedName>
        <fullName evidence="2">Uncharacterized protein</fullName>
    </submittedName>
</protein>
<dbReference type="GeneID" id="9581743"/>
<evidence type="ECO:0000313" key="2">
    <source>
        <dbReference type="EMBL" id="EFE44895.1"/>
    </source>
</evidence>
<keyword evidence="1" id="KW-0472">Membrane</keyword>
<proteinExistence type="predicted"/>
<comment type="caution">
    <text evidence="2">The sequence shown here is derived from an EMBL/GenBank/DDBJ whole genome shotgun (WGS) entry which is preliminary data.</text>
</comment>
<reference evidence="3" key="1">
    <citation type="journal article" date="2011" name="Genome Biol.">
        <title>Comparative and functional genomics provide insights into the pathogenicity of dermatophytic fungi.</title>
        <authorList>
            <person name="Burmester A."/>
            <person name="Shelest E."/>
            <person name="Gloeckner G."/>
            <person name="Heddergott C."/>
            <person name="Schindler S."/>
            <person name="Staib P."/>
            <person name="Heidel A."/>
            <person name="Felder M."/>
            <person name="Petzold A."/>
            <person name="Szafranski K."/>
            <person name="Feuermann M."/>
            <person name="Pedruzzi I."/>
            <person name="Priebe S."/>
            <person name="Groth M."/>
            <person name="Winkler R."/>
            <person name="Li W."/>
            <person name="Kniemeyer O."/>
            <person name="Schroeckh V."/>
            <person name="Hertweck C."/>
            <person name="Hube B."/>
            <person name="White T.C."/>
            <person name="Platzer M."/>
            <person name="Guthke R."/>
            <person name="Heitman J."/>
            <person name="Woestemeyer J."/>
            <person name="Zipfel P.F."/>
            <person name="Monod M."/>
            <person name="Brakhage A.A."/>
        </authorList>
    </citation>
    <scope>NUCLEOTIDE SEQUENCE [LARGE SCALE GENOMIC DNA]</scope>
    <source>
        <strain evidence="3">HKI 0517</strain>
    </source>
</reference>
<organism evidence="2 3">
    <name type="scientific">Trichophyton verrucosum (strain HKI 0517)</name>
    <dbReference type="NCBI Taxonomy" id="663202"/>
    <lineage>
        <taxon>Eukaryota</taxon>
        <taxon>Fungi</taxon>
        <taxon>Dikarya</taxon>
        <taxon>Ascomycota</taxon>
        <taxon>Pezizomycotina</taxon>
        <taxon>Eurotiomycetes</taxon>
        <taxon>Eurotiomycetidae</taxon>
        <taxon>Onygenales</taxon>
        <taxon>Arthrodermataceae</taxon>
        <taxon>Trichophyton</taxon>
    </lineage>
</organism>
<dbReference type="Proteomes" id="UP000008383">
    <property type="component" value="Unassembled WGS sequence"/>
</dbReference>
<gene>
    <name evidence="2" type="ORF">TRV_00268</name>
</gene>
<keyword evidence="3" id="KW-1185">Reference proteome</keyword>